<gene>
    <name evidence="1" type="ORF">GCM10010993_00320</name>
</gene>
<comment type="caution">
    <text evidence="1">The sequence shown here is derived from an EMBL/GenBank/DDBJ whole genome shotgun (WGS) entry which is preliminary data.</text>
</comment>
<name>A0ABQ1LM35_9BACT</name>
<reference evidence="2" key="1">
    <citation type="journal article" date="2019" name="Int. J. Syst. Evol. Microbiol.">
        <title>The Global Catalogue of Microorganisms (GCM) 10K type strain sequencing project: providing services to taxonomists for standard genome sequencing and annotation.</title>
        <authorList>
            <consortium name="The Broad Institute Genomics Platform"/>
            <consortium name="The Broad Institute Genome Sequencing Center for Infectious Disease"/>
            <person name="Wu L."/>
            <person name="Ma J."/>
        </authorList>
    </citation>
    <scope>NUCLEOTIDE SEQUENCE [LARGE SCALE GENOMIC DNA]</scope>
    <source>
        <strain evidence="2">CGMCC 1.12479</strain>
    </source>
</reference>
<evidence type="ECO:0000313" key="1">
    <source>
        <dbReference type="EMBL" id="GGC25197.1"/>
    </source>
</evidence>
<dbReference type="EMBL" id="BMFD01000001">
    <property type="protein sequence ID" value="GGC25197.1"/>
    <property type="molecule type" value="Genomic_DNA"/>
</dbReference>
<accession>A0ABQ1LM35</accession>
<dbReference type="Proteomes" id="UP000635885">
    <property type="component" value="Unassembled WGS sequence"/>
</dbReference>
<evidence type="ECO:0000313" key="2">
    <source>
        <dbReference type="Proteomes" id="UP000635885"/>
    </source>
</evidence>
<evidence type="ECO:0008006" key="3">
    <source>
        <dbReference type="Google" id="ProtNLM"/>
    </source>
</evidence>
<protein>
    <recommendedName>
        <fullName evidence="3">SPOR domain-containing protein</fullName>
    </recommendedName>
</protein>
<keyword evidence="2" id="KW-1185">Reference proteome</keyword>
<dbReference type="PROSITE" id="PS51257">
    <property type="entry name" value="PROKAR_LIPOPROTEIN"/>
    <property type="match status" value="1"/>
</dbReference>
<proteinExistence type="predicted"/>
<sequence length="182" mass="21067">MLKSLLSGLVLLILLGSCKTIKKSGSDADSYASYQEDLSESRISFPALDDQVEEESSQAIFTGSLAINDDLDFAMKRFVEKNRSERYYSGYTVLVYSGVDRDAAFKTRNDLYRDFPDIKSEMQYQEPRYLVKVGKYINRIEAQANYNKLKDSFPMTRIIQDRFVREGYENPNEKVDNDQRQN</sequence>
<dbReference type="RefSeq" id="WP_188438386.1">
    <property type="nucleotide sequence ID" value="NZ_BMFD01000001.1"/>
</dbReference>
<organism evidence="1 2">
    <name type="scientific">Belliella aquatica</name>
    <dbReference type="NCBI Taxonomy" id="1323734"/>
    <lineage>
        <taxon>Bacteria</taxon>
        <taxon>Pseudomonadati</taxon>
        <taxon>Bacteroidota</taxon>
        <taxon>Cytophagia</taxon>
        <taxon>Cytophagales</taxon>
        <taxon>Cyclobacteriaceae</taxon>
        <taxon>Belliella</taxon>
    </lineage>
</organism>